<dbReference type="EMBL" id="CACVBS010000041">
    <property type="protein sequence ID" value="CAA7263818.1"/>
    <property type="molecule type" value="Genomic_DNA"/>
</dbReference>
<dbReference type="OrthoDB" id="2631350at2759"/>
<gene>
    <name evidence="2" type="ORF">AAE3_LOCUS6127</name>
</gene>
<dbReference type="SUPFAM" id="SSF52047">
    <property type="entry name" value="RNI-like"/>
    <property type="match status" value="1"/>
</dbReference>
<reference evidence="2 3" key="1">
    <citation type="submission" date="2020-01" db="EMBL/GenBank/DDBJ databases">
        <authorList>
            <person name="Gupta K D."/>
        </authorList>
    </citation>
    <scope>NUCLEOTIDE SEQUENCE [LARGE SCALE GENOMIC DNA]</scope>
</reference>
<sequence length="590" mass="67216">MYMRLSPALECFSVFSFPLLTLIRMAASRVWSKLSLSSIILPSNPAVHSFLYPLGRPLFFLEAVVLFDRLAACVDSKMTPILELPSEILNEIFNHFLPILTDGDYKRHAESVIEEPADKSSLLSAALTCKAFLEPALDRLWWDMDDLTPLFDLIPGFQPSTDASTLGKIHGPIAHEVVQRLEVFCKRIQIYHECGKESIDISAYERVLQEYNQETLLPSLRILSITNSIPQLPLLLAHPAELRTLRILQNKTPNSDDYVHTSMKQLPQQVKTITHLRLETFLTKELLVSVLRLQGLQWLHLRHTNDDTPFQTDVDTLLDICSMLHLRRLYFDGDIHLASGESSSRPKTICPTLNDLHFSPRPRIPFKRLLHFLSSASFPQLNYLSINTECEPDDVPHWNYLFRTLVENTSPEFEFLDIHDMSSITWQNHNLTLRNVPDLFKLKLVGFESPRSVFSIKDADISALASAWPNMRSLSLSTCPPTSFTFQTIIELAEAFPNLGLLALGEVNLNILPPLNSVPILKDHDLIQLLIDPGEWEIKDLKALAGSLDRLLPYLHNFGFMGPRDLDDPEQEVVSSLREMQKARRDELSR</sequence>
<feature type="compositionally biased region" description="Basic and acidic residues" evidence="1">
    <location>
        <begin position="579"/>
        <end position="590"/>
    </location>
</feature>
<dbReference type="Gene3D" id="3.80.10.10">
    <property type="entry name" value="Ribonuclease Inhibitor"/>
    <property type="match status" value="1"/>
</dbReference>
<evidence type="ECO:0000313" key="3">
    <source>
        <dbReference type="Proteomes" id="UP000467700"/>
    </source>
</evidence>
<evidence type="ECO:0000256" key="1">
    <source>
        <dbReference type="SAM" id="MobiDB-lite"/>
    </source>
</evidence>
<evidence type="ECO:0000313" key="2">
    <source>
        <dbReference type="EMBL" id="CAA7263818.1"/>
    </source>
</evidence>
<feature type="region of interest" description="Disordered" evidence="1">
    <location>
        <begin position="571"/>
        <end position="590"/>
    </location>
</feature>
<keyword evidence="3" id="KW-1185">Reference proteome</keyword>
<protein>
    <recommendedName>
        <fullName evidence="4">F-box domain-containing protein</fullName>
    </recommendedName>
</protein>
<dbReference type="InterPro" id="IPR032675">
    <property type="entry name" value="LRR_dom_sf"/>
</dbReference>
<dbReference type="AlphaFoldDB" id="A0A8S0X116"/>
<evidence type="ECO:0008006" key="4">
    <source>
        <dbReference type="Google" id="ProtNLM"/>
    </source>
</evidence>
<name>A0A8S0X116_CYCAE</name>
<organism evidence="2 3">
    <name type="scientific">Cyclocybe aegerita</name>
    <name type="common">Black poplar mushroom</name>
    <name type="synonym">Agrocybe aegerita</name>
    <dbReference type="NCBI Taxonomy" id="1973307"/>
    <lineage>
        <taxon>Eukaryota</taxon>
        <taxon>Fungi</taxon>
        <taxon>Dikarya</taxon>
        <taxon>Basidiomycota</taxon>
        <taxon>Agaricomycotina</taxon>
        <taxon>Agaricomycetes</taxon>
        <taxon>Agaricomycetidae</taxon>
        <taxon>Agaricales</taxon>
        <taxon>Agaricineae</taxon>
        <taxon>Bolbitiaceae</taxon>
        <taxon>Cyclocybe</taxon>
    </lineage>
</organism>
<dbReference type="Proteomes" id="UP000467700">
    <property type="component" value="Unassembled WGS sequence"/>
</dbReference>
<accession>A0A8S0X116</accession>
<proteinExistence type="predicted"/>
<comment type="caution">
    <text evidence="2">The sequence shown here is derived from an EMBL/GenBank/DDBJ whole genome shotgun (WGS) entry which is preliminary data.</text>
</comment>